<evidence type="ECO:0000256" key="4">
    <source>
        <dbReference type="ARBA" id="ARBA00023034"/>
    </source>
</evidence>
<dbReference type="Gene3D" id="3.30.450.70">
    <property type="match status" value="1"/>
</dbReference>
<dbReference type="FunCoup" id="A0A6P8ILY9">
    <property type="interactions" value="1411"/>
</dbReference>
<dbReference type="PANTHER" id="PTHR23249:SF16">
    <property type="entry name" value="TRAFFICKING PROTEIN PARTICLE COMPLEX SUBUNIT 1"/>
    <property type="match status" value="1"/>
</dbReference>
<evidence type="ECO:0000313" key="8">
    <source>
        <dbReference type="Proteomes" id="UP000515163"/>
    </source>
</evidence>
<dbReference type="SUPFAM" id="SSF64356">
    <property type="entry name" value="SNARE-like"/>
    <property type="match status" value="1"/>
</dbReference>
<dbReference type="RefSeq" id="XP_031567839.1">
    <property type="nucleotide sequence ID" value="XM_031711979.1"/>
</dbReference>
<dbReference type="SMART" id="SM01399">
    <property type="entry name" value="Sybindin"/>
    <property type="match status" value="1"/>
</dbReference>
<dbReference type="GO" id="GO:0006888">
    <property type="term" value="P:endoplasmic reticulum to Golgi vesicle-mediated transport"/>
    <property type="evidence" value="ECO:0007669"/>
    <property type="project" value="UniProtKB-UniRule"/>
</dbReference>
<evidence type="ECO:0000256" key="5">
    <source>
        <dbReference type="ARBA" id="ARBA00038167"/>
    </source>
</evidence>
<dbReference type="Proteomes" id="UP000515163">
    <property type="component" value="Unplaced"/>
</dbReference>
<evidence type="ECO:0000256" key="7">
    <source>
        <dbReference type="RuleBase" id="RU366065"/>
    </source>
</evidence>
<accession>A0A6P8ILY9</accession>
<organism evidence="8 9">
    <name type="scientific">Actinia tenebrosa</name>
    <name type="common">Australian red waratah sea anemone</name>
    <dbReference type="NCBI Taxonomy" id="6105"/>
    <lineage>
        <taxon>Eukaryota</taxon>
        <taxon>Metazoa</taxon>
        <taxon>Cnidaria</taxon>
        <taxon>Anthozoa</taxon>
        <taxon>Hexacorallia</taxon>
        <taxon>Actiniaria</taxon>
        <taxon>Actiniidae</taxon>
        <taxon>Actinia</taxon>
    </lineage>
</organism>
<proteinExistence type="inferred from homology"/>
<dbReference type="AlphaFoldDB" id="A0A6P8ILY9"/>
<dbReference type="PANTHER" id="PTHR23249">
    <property type="entry name" value="TRAFFICKING PROTEIN PARTICLE COMPLEX SUBUNIT"/>
    <property type="match status" value="1"/>
</dbReference>
<keyword evidence="4 7" id="KW-0333">Golgi apparatus</keyword>
<dbReference type="Pfam" id="PF04099">
    <property type="entry name" value="Sybindin"/>
    <property type="match status" value="1"/>
</dbReference>
<evidence type="ECO:0000256" key="1">
    <source>
        <dbReference type="ARBA" id="ARBA00022448"/>
    </source>
</evidence>
<dbReference type="InterPro" id="IPR011012">
    <property type="entry name" value="Longin-like_dom_sf"/>
</dbReference>
<protein>
    <recommendedName>
        <fullName evidence="7">Trafficking protein particle complex subunit</fullName>
    </recommendedName>
</protein>
<evidence type="ECO:0000256" key="3">
    <source>
        <dbReference type="ARBA" id="ARBA00022892"/>
    </source>
</evidence>
<dbReference type="KEGG" id="aten:116302639"/>
<name>A0A6P8ILY9_ACTTE</name>
<comment type="subcellular location">
    <subcellularLocation>
        <location evidence="7">Endoplasmic reticulum</location>
    </subcellularLocation>
    <subcellularLocation>
        <location evidence="7">Golgi apparatus</location>
        <location evidence="7">cis-Golgi network</location>
    </subcellularLocation>
</comment>
<reference evidence="9" key="1">
    <citation type="submission" date="2025-08" db="UniProtKB">
        <authorList>
            <consortium name="RefSeq"/>
        </authorList>
    </citation>
    <scope>IDENTIFICATION</scope>
    <source>
        <tissue evidence="9">Tentacle</tissue>
    </source>
</reference>
<dbReference type="FunFam" id="3.30.450.70:FF:000004">
    <property type="entry name" value="Trafficking protein particle complex 1"/>
    <property type="match status" value="1"/>
</dbReference>
<evidence type="ECO:0000256" key="6">
    <source>
        <dbReference type="ARBA" id="ARBA00062874"/>
    </source>
</evidence>
<dbReference type="GO" id="GO:0005794">
    <property type="term" value="C:Golgi apparatus"/>
    <property type="evidence" value="ECO:0007669"/>
    <property type="project" value="UniProtKB-SubCell"/>
</dbReference>
<keyword evidence="3 7" id="KW-0931">ER-Golgi transport</keyword>
<evidence type="ECO:0000313" key="9">
    <source>
        <dbReference type="RefSeq" id="XP_031567839.1"/>
    </source>
</evidence>
<keyword evidence="8" id="KW-1185">Reference proteome</keyword>
<dbReference type="InterPro" id="IPR007233">
    <property type="entry name" value="TRAPPC"/>
</dbReference>
<gene>
    <name evidence="9" type="primary">LOC116302639</name>
</gene>
<dbReference type="CDD" id="cd14855">
    <property type="entry name" value="TRAPPC1_MUM2"/>
    <property type="match status" value="1"/>
</dbReference>
<comment type="subunit">
    <text evidence="6">Part of the multisubunit transport protein particle (TRAPP) complex. The heterodimer TRAPPC6B-TRAPPC3 interacts with TRAPPC1 likely providing a core for TRAPP complex formation.</text>
</comment>
<keyword evidence="2 7" id="KW-0256">Endoplasmic reticulum</keyword>
<evidence type="ECO:0000256" key="2">
    <source>
        <dbReference type="ARBA" id="ARBA00022824"/>
    </source>
</evidence>
<dbReference type="GO" id="GO:0005783">
    <property type="term" value="C:endoplasmic reticulum"/>
    <property type="evidence" value="ECO:0007669"/>
    <property type="project" value="UniProtKB-SubCell"/>
</dbReference>
<dbReference type="GO" id="GO:0030008">
    <property type="term" value="C:TRAPP complex"/>
    <property type="evidence" value="ECO:0007669"/>
    <property type="project" value="UniProtKB-UniRule"/>
</dbReference>
<comment type="similarity">
    <text evidence="5">Belongs to the TRAPP small subunits family. BET5 subfamily.</text>
</comment>
<dbReference type="InParanoid" id="A0A6P8ILY9"/>
<keyword evidence="1 7" id="KW-0813">Transport</keyword>
<dbReference type="GeneID" id="116302639"/>
<sequence>MTIYNLYIFDRNGTCLHYEEWNRTKLSEMSREQEFKLMYGMLYSIKSFVARISPFDSKDSFLSYTTSKYKLHFYETPTGLKLIMNTDVNTHNARETLYEIYSKIYVEYVVKNPLCKLDEPIESELFKTKLDGFIKGLPAYN</sequence>
<dbReference type="OrthoDB" id="246406at2759"/>